<dbReference type="RefSeq" id="WP_183653183.1">
    <property type="nucleotide sequence ID" value="NZ_BAAAXX010000021.1"/>
</dbReference>
<evidence type="ECO:0000256" key="1">
    <source>
        <dbReference type="ARBA" id="ARBA00023015"/>
    </source>
</evidence>
<name>A0A7W5Y9M5_9ACTN</name>
<proteinExistence type="predicted"/>
<dbReference type="InterPro" id="IPR041916">
    <property type="entry name" value="Anti_sigma_zinc_sf"/>
</dbReference>
<evidence type="ECO:0000259" key="4">
    <source>
        <dbReference type="Pfam" id="PF13490"/>
    </source>
</evidence>
<dbReference type="Gene3D" id="1.10.10.1320">
    <property type="entry name" value="Anti-sigma factor, zinc-finger domain"/>
    <property type="match status" value="1"/>
</dbReference>
<feature type="compositionally biased region" description="Low complexity" evidence="3">
    <location>
        <begin position="114"/>
        <end position="124"/>
    </location>
</feature>
<gene>
    <name evidence="5" type="ORF">FHR33_005496</name>
</gene>
<reference evidence="5 6" key="1">
    <citation type="submission" date="2020-08" db="EMBL/GenBank/DDBJ databases">
        <title>Sequencing the genomes of 1000 actinobacteria strains.</title>
        <authorList>
            <person name="Klenk H.-P."/>
        </authorList>
    </citation>
    <scope>NUCLEOTIDE SEQUENCE [LARGE SCALE GENOMIC DNA]</scope>
    <source>
        <strain evidence="5 6">DSM 44320</strain>
    </source>
</reference>
<dbReference type="GeneID" id="95391818"/>
<dbReference type="EMBL" id="JACIBV010000001">
    <property type="protein sequence ID" value="MBB3729636.1"/>
    <property type="molecule type" value="Genomic_DNA"/>
</dbReference>
<comment type="caution">
    <text evidence="5">The sequence shown here is derived from an EMBL/GenBank/DDBJ whole genome shotgun (WGS) entry which is preliminary data.</text>
</comment>
<evidence type="ECO:0000313" key="5">
    <source>
        <dbReference type="EMBL" id="MBB3729636.1"/>
    </source>
</evidence>
<organism evidence="5 6">
    <name type="scientific">Nonomuraea dietziae</name>
    <dbReference type="NCBI Taxonomy" id="65515"/>
    <lineage>
        <taxon>Bacteria</taxon>
        <taxon>Bacillati</taxon>
        <taxon>Actinomycetota</taxon>
        <taxon>Actinomycetes</taxon>
        <taxon>Streptosporangiales</taxon>
        <taxon>Streptosporangiaceae</taxon>
        <taxon>Nonomuraea</taxon>
    </lineage>
</organism>
<feature type="compositionally biased region" description="Gly residues" evidence="3">
    <location>
        <begin position="125"/>
        <end position="136"/>
    </location>
</feature>
<keyword evidence="2" id="KW-0804">Transcription</keyword>
<accession>A0A7W5Y9M5</accession>
<evidence type="ECO:0000256" key="2">
    <source>
        <dbReference type="ARBA" id="ARBA00023163"/>
    </source>
</evidence>
<dbReference type="AlphaFoldDB" id="A0A7W5Y9M5"/>
<feature type="region of interest" description="Disordered" evidence="3">
    <location>
        <begin position="187"/>
        <end position="207"/>
    </location>
</feature>
<dbReference type="Pfam" id="PF13490">
    <property type="entry name" value="zf-HC2"/>
    <property type="match status" value="1"/>
</dbReference>
<evidence type="ECO:0000256" key="3">
    <source>
        <dbReference type="SAM" id="MobiDB-lite"/>
    </source>
</evidence>
<keyword evidence="1" id="KW-0805">Transcription regulation</keyword>
<keyword evidence="6" id="KW-1185">Reference proteome</keyword>
<feature type="compositionally biased region" description="Low complexity" evidence="3">
    <location>
        <begin position="137"/>
        <end position="156"/>
    </location>
</feature>
<protein>
    <recommendedName>
        <fullName evidence="4">Putative zinc-finger domain-containing protein</fullName>
    </recommendedName>
</protein>
<evidence type="ECO:0000313" key="6">
    <source>
        <dbReference type="Proteomes" id="UP000579945"/>
    </source>
</evidence>
<dbReference type="Proteomes" id="UP000579945">
    <property type="component" value="Unassembled WGS sequence"/>
</dbReference>
<feature type="region of interest" description="Disordered" evidence="3">
    <location>
        <begin position="83"/>
        <end position="161"/>
    </location>
</feature>
<sequence length="315" mass="32831">MTGDTHYDLEILAELAEGLLDAATAEQVREHLAVCDPCGELLADLAAVREVLAATPTPAMPMGVAMRIDQALAREAAGGGLDLLDGPDWEELTRQTPEPVRLGTAADDGDLVPAYSSGRAASGHGYSGHGASGHSGSGRRPGARRPAGQRPPAQRSPGRRRWGMPLVAAAAAAVVVGAAGLSTGLLADGSDPSPGRSLLAQPQPSASQPALSYMVTDTDYNWSSQDLKQPLSTFLGAAPGSKDAGGVDPKVSACVERVAARSKLRPFTVDQSEFNGQEALIIASWKDKTALRVRVDVVDPFKCKNIVKPTLGNWK</sequence>
<dbReference type="InterPro" id="IPR027383">
    <property type="entry name" value="Znf_put"/>
</dbReference>
<feature type="domain" description="Putative zinc-finger" evidence="4">
    <location>
        <begin position="12"/>
        <end position="38"/>
    </location>
</feature>